<feature type="binding site" evidence="14">
    <location>
        <position position="75"/>
    </location>
    <ligand>
        <name>Ca(2+)</name>
        <dbReference type="ChEBI" id="CHEBI:29108"/>
        <label>1</label>
    </ligand>
</feature>
<feature type="binding site" evidence="14">
    <location>
        <position position="238"/>
    </location>
    <ligand>
        <name>Ca(2+)</name>
        <dbReference type="ChEBI" id="CHEBI:29108"/>
        <label>2</label>
    </ligand>
</feature>
<evidence type="ECO:0000259" key="18">
    <source>
        <dbReference type="PROSITE" id="PS50873"/>
    </source>
</evidence>
<evidence type="ECO:0000256" key="6">
    <source>
        <dbReference type="ARBA" id="ARBA00022723"/>
    </source>
</evidence>
<evidence type="ECO:0000256" key="5">
    <source>
        <dbReference type="ARBA" id="ARBA00022617"/>
    </source>
</evidence>
<evidence type="ECO:0000256" key="3">
    <source>
        <dbReference type="ARBA" id="ARBA00012313"/>
    </source>
</evidence>
<keyword evidence="11" id="KW-0325">Glycoprotein</keyword>
<evidence type="ECO:0000256" key="14">
    <source>
        <dbReference type="PIRSR" id="PIRSR600823-3"/>
    </source>
</evidence>
<accession>A0A7J6WEB8</accession>
<evidence type="ECO:0000256" key="15">
    <source>
        <dbReference type="PIRSR" id="PIRSR600823-4"/>
    </source>
</evidence>
<dbReference type="Gene3D" id="1.10.520.10">
    <property type="match status" value="1"/>
</dbReference>
<sequence>MATSTCSVLSISLVMVLLTTFSFPALAQLSVSYYASTCPSVFDTVRSATRSVINRDGRMGASILRLFFHDCFVSGCDGGILLSGGERNAPGNVAMVRGYDVIDSIKAQVDRACGRSVVSCADILAITSRDSIVELGGPSYPVPLGRRDTRTPNIAGARTDLPAFFHDLQRIKDIFQRKGFSEREMVALSGAHSIGQARCSSFRDRIYSNTSNIDPAFALARQATCPRIGGDANLAPLDPQSPGRFGNNFFQALMNRRGLLNSDQVLFNGGSSDSIVRTYANAASVFSTDFMNAMFKMGNLSPLTGYKPLKVPDKLLKKMIEVAKQFFKLPIRESAKLMSNELGTPVRYGTSFNQNIDGILLEIFLEANVQS</sequence>
<proteinExistence type="inferred from homology"/>
<dbReference type="InterPro" id="IPR010255">
    <property type="entry name" value="Haem_peroxidase_sf"/>
</dbReference>
<dbReference type="GO" id="GO:0042744">
    <property type="term" value="P:hydrogen peroxide catabolic process"/>
    <property type="evidence" value="ECO:0007669"/>
    <property type="project" value="UniProtKB-KW"/>
</dbReference>
<keyword evidence="5 17" id="KW-0349">Heme</keyword>
<keyword evidence="4 17" id="KW-0575">Peroxidase</keyword>
<comment type="cofactor">
    <cofactor evidence="14 17">
        <name>Ca(2+)</name>
        <dbReference type="ChEBI" id="CHEBI:29108"/>
    </cofactor>
    <text evidence="14 17">Binds 2 calcium ions per subunit.</text>
</comment>
<feature type="site" description="Transition state stabilizer" evidence="15">
    <location>
        <position position="65"/>
    </location>
</feature>
<comment type="function">
    <text evidence="17">Removal of H(2)O(2), oxidation of toxic reductants, biosynthesis and degradation of lignin, suberization, auxin catabolism, response to environmental stresses such as wounding, pathogen attack and oxidative stress.</text>
</comment>
<comment type="similarity">
    <text evidence="17">Belongs to the peroxidase family. Classical plant (class III) peroxidase subfamily.</text>
</comment>
<comment type="cofactor">
    <cofactor evidence="14 17">
        <name>heme b</name>
        <dbReference type="ChEBI" id="CHEBI:60344"/>
    </cofactor>
    <text evidence="14 17">Binds 1 heme b (iron(II)-protoporphyrin IX) group per subunit.</text>
</comment>
<feature type="binding site" description="axial binding residue" evidence="14">
    <location>
        <position position="192"/>
    </location>
    <ligand>
        <name>heme b</name>
        <dbReference type="ChEBI" id="CHEBI:60344"/>
    </ligand>
    <ligandPart>
        <name>Fe</name>
        <dbReference type="ChEBI" id="CHEBI:18248"/>
    </ligandPart>
</feature>
<dbReference type="SUPFAM" id="SSF48113">
    <property type="entry name" value="Heme-dependent peroxidases"/>
    <property type="match status" value="1"/>
</dbReference>
<comment type="caution">
    <text evidence="19">The sequence shown here is derived from an EMBL/GenBank/DDBJ whole genome shotgun (WGS) entry which is preliminary data.</text>
</comment>
<dbReference type="PROSITE" id="PS00436">
    <property type="entry name" value="PEROXIDASE_2"/>
    <property type="match status" value="1"/>
</dbReference>
<dbReference type="PRINTS" id="PR00458">
    <property type="entry name" value="PEROXIDASE"/>
</dbReference>
<feature type="signal peptide" evidence="17">
    <location>
        <begin position="1"/>
        <end position="27"/>
    </location>
</feature>
<keyword evidence="6 14" id="KW-0479">Metal-binding</keyword>
<dbReference type="GO" id="GO:0046872">
    <property type="term" value="F:metal ion binding"/>
    <property type="evidence" value="ECO:0007669"/>
    <property type="project" value="UniProtKB-UniRule"/>
</dbReference>
<dbReference type="InterPro" id="IPR019793">
    <property type="entry name" value="Peroxidases_heam-ligand_BS"/>
</dbReference>
<evidence type="ECO:0000256" key="13">
    <source>
        <dbReference type="PIRSR" id="PIRSR600823-2"/>
    </source>
</evidence>
<feature type="binding site" evidence="14">
    <location>
        <position position="77"/>
    </location>
    <ligand>
        <name>Ca(2+)</name>
        <dbReference type="ChEBI" id="CHEBI:29108"/>
        <label>1</label>
    </ligand>
</feature>
<dbReference type="OrthoDB" id="2113341at2759"/>
<feature type="domain" description="Plant heme peroxidase family profile" evidence="18">
    <location>
        <begin position="28"/>
        <end position="339"/>
    </location>
</feature>
<dbReference type="EC" id="1.11.1.7" evidence="3 17"/>
<name>A0A7J6WEB8_THATH</name>
<comment type="similarity">
    <text evidence="2">Belongs to the peroxidase family. Ascorbate peroxidase subfamily.</text>
</comment>
<dbReference type="InterPro" id="IPR033905">
    <property type="entry name" value="Secretory_peroxidase"/>
</dbReference>
<feature type="binding site" evidence="13">
    <location>
        <position position="162"/>
    </location>
    <ligand>
        <name>substrate</name>
    </ligand>
</feature>
<comment type="subcellular location">
    <subcellularLocation>
        <location evidence="17">Secreted</location>
    </subcellularLocation>
</comment>
<dbReference type="InterPro" id="IPR000823">
    <property type="entry name" value="Peroxidase_pln"/>
</dbReference>
<evidence type="ECO:0000256" key="4">
    <source>
        <dbReference type="ARBA" id="ARBA00022559"/>
    </source>
</evidence>
<evidence type="ECO:0000313" key="19">
    <source>
        <dbReference type="EMBL" id="KAF5195786.1"/>
    </source>
</evidence>
<feature type="binding site" evidence="14">
    <location>
        <position position="73"/>
    </location>
    <ligand>
        <name>Ca(2+)</name>
        <dbReference type="ChEBI" id="CHEBI:29108"/>
        <label>1</label>
    </ligand>
</feature>
<feature type="disulfide bond" evidence="16">
    <location>
        <begin position="38"/>
        <end position="113"/>
    </location>
</feature>
<evidence type="ECO:0000256" key="8">
    <source>
        <dbReference type="ARBA" id="ARBA00023002"/>
    </source>
</evidence>
<feature type="binding site" evidence="14">
    <location>
        <position position="86"/>
    </location>
    <ligand>
        <name>Ca(2+)</name>
        <dbReference type="ChEBI" id="CHEBI:29108"/>
        <label>1</label>
    </ligand>
</feature>
<dbReference type="PROSITE" id="PS50873">
    <property type="entry name" value="PEROXIDASE_4"/>
    <property type="match status" value="1"/>
</dbReference>
<dbReference type="PANTHER" id="PTHR31388:SF24">
    <property type="entry name" value="PEROXIDASE 52"/>
    <property type="match status" value="1"/>
</dbReference>
<dbReference type="PROSITE" id="PS00435">
    <property type="entry name" value="PEROXIDASE_1"/>
    <property type="match status" value="1"/>
</dbReference>
<evidence type="ECO:0000256" key="17">
    <source>
        <dbReference type="RuleBase" id="RU362060"/>
    </source>
</evidence>
<dbReference type="Proteomes" id="UP000554482">
    <property type="component" value="Unassembled WGS sequence"/>
</dbReference>
<evidence type="ECO:0000256" key="12">
    <source>
        <dbReference type="PIRSR" id="PIRSR600823-1"/>
    </source>
</evidence>
<gene>
    <name evidence="19" type="ORF">FRX31_014624</name>
</gene>
<protein>
    <recommendedName>
        <fullName evidence="3 17">Peroxidase</fullName>
        <ecNumber evidence="3 17">1.11.1.7</ecNumber>
    </recommendedName>
</protein>
<dbReference type="Pfam" id="PF00141">
    <property type="entry name" value="peroxidase"/>
    <property type="match status" value="1"/>
</dbReference>
<evidence type="ECO:0000256" key="7">
    <source>
        <dbReference type="ARBA" id="ARBA00022837"/>
    </source>
</evidence>
<keyword evidence="20" id="KW-1185">Reference proteome</keyword>
<dbReference type="AlphaFoldDB" id="A0A7J6WEB8"/>
<reference evidence="19 20" key="1">
    <citation type="submission" date="2020-06" db="EMBL/GenBank/DDBJ databases">
        <title>Transcriptomic and genomic resources for Thalictrum thalictroides and T. hernandezii: Facilitating candidate gene discovery in an emerging model plant lineage.</title>
        <authorList>
            <person name="Arias T."/>
            <person name="Riano-Pachon D.M."/>
            <person name="Di Stilio V.S."/>
        </authorList>
    </citation>
    <scope>NUCLEOTIDE SEQUENCE [LARGE SCALE GENOMIC DNA]</scope>
    <source>
        <strain evidence="20">cv. WT478/WT964</strain>
        <tissue evidence="19">Leaves</tissue>
    </source>
</reference>
<feature type="disulfide bond" evidence="16">
    <location>
        <begin position="71"/>
        <end position="76"/>
    </location>
</feature>
<dbReference type="GO" id="GO:0020037">
    <property type="term" value="F:heme binding"/>
    <property type="evidence" value="ECO:0007669"/>
    <property type="project" value="UniProtKB-UniRule"/>
</dbReference>
<dbReference type="PANTHER" id="PTHR31388">
    <property type="entry name" value="PEROXIDASE 72-RELATED"/>
    <property type="match status" value="1"/>
</dbReference>
<dbReference type="Gene3D" id="1.10.420.10">
    <property type="entry name" value="Peroxidase, domain 2"/>
    <property type="match status" value="1"/>
</dbReference>
<evidence type="ECO:0000313" key="20">
    <source>
        <dbReference type="Proteomes" id="UP000554482"/>
    </source>
</evidence>
<keyword evidence="8 17" id="KW-0560">Oxidoreductase</keyword>
<evidence type="ECO:0000256" key="10">
    <source>
        <dbReference type="ARBA" id="ARBA00023157"/>
    </source>
</evidence>
<feature type="disulfide bond" evidence="16">
    <location>
        <begin position="199"/>
        <end position="225"/>
    </location>
</feature>
<keyword evidence="17" id="KW-0964">Secreted</keyword>
<dbReference type="InterPro" id="IPR019794">
    <property type="entry name" value="Peroxidases_AS"/>
</dbReference>
<dbReference type="FunFam" id="1.10.420.10:FF:000006">
    <property type="entry name" value="Peroxidase"/>
    <property type="match status" value="1"/>
</dbReference>
<dbReference type="InterPro" id="IPR002016">
    <property type="entry name" value="Haem_peroxidase"/>
</dbReference>
<keyword evidence="9 14" id="KW-0408">Iron</keyword>
<evidence type="ECO:0000256" key="2">
    <source>
        <dbReference type="ARBA" id="ARBA00006873"/>
    </source>
</evidence>
<evidence type="ECO:0000256" key="11">
    <source>
        <dbReference type="ARBA" id="ARBA00023180"/>
    </source>
</evidence>
<dbReference type="CDD" id="cd00693">
    <property type="entry name" value="secretory_peroxidase"/>
    <property type="match status" value="1"/>
</dbReference>
<dbReference type="EMBL" id="JABWDY010016827">
    <property type="protein sequence ID" value="KAF5195786.1"/>
    <property type="molecule type" value="Genomic_DNA"/>
</dbReference>
<dbReference type="GO" id="GO:0005576">
    <property type="term" value="C:extracellular region"/>
    <property type="evidence" value="ECO:0007669"/>
    <property type="project" value="UniProtKB-SubCell"/>
</dbReference>
<evidence type="ECO:0000256" key="16">
    <source>
        <dbReference type="PIRSR" id="PIRSR600823-5"/>
    </source>
</evidence>
<dbReference type="GO" id="GO:0006979">
    <property type="term" value="P:response to oxidative stress"/>
    <property type="evidence" value="ECO:0007669"/>
    <property type="project" value="UniProtKB-UniRule"/>
</dbReference>
<feature type="active site" description="Proton acceptor" evidence="12">
    <location>
        <position position="69"/>
    </location>
</feature>
<dbReference type="GO" id="GO:0140825">
    <property type="term" value="F:lactoperoxidase activity"/>
    <property type="evidence" value="ECO:0007669"/>
    <property type="project" value="UniProtKB-EC"/>
</dbReference>
<keyword evidence="10 16" id="KW-1015">Disulfide bond</keyword>
<keyword evidence="17" id="KW-0376">Hydrogen peroxide</keyword>
<evidence type="ECO:0000256" key="1">
    <source>
        <dbReference type="ARBA" id="ARBA00000189"/>
    </source>
</evidence>
<feature type="chain" id="PRO_5029930773" description="Peroxidase" evidence="17">
    <location>
        <begin position="28"/>
        <end position="371"/>
    </location>
</feature>
<keyword evidence="7 14" id="KW-0106">Calcium</keyword>
<feature type="binding site" evidence="14">
    <location>
        <position position="70"/>
    </location>
    <ligand>
        <name>Ca(2+)</name>
        <dbReference type="ChEBI" id="CHEBI:29108"/>
        <label>1</label>
    </ligand>
</feature>
<keyword evidence="17" id="KW-0732">Signal</keyword>
<evidence type="ECO:0000256" key="9">
    <source>
        <dbReference type="ARBA" id="ARBA00023004"/>
    </source>
</evidence>
<organism evidence="19 20">
    <name type="scientific">Thalictrum thalictroides</name>
    <name type="common">Rue-anemone</name>
    <name type="synonym">Anemone thalictroides</name>
    <dbReference type="NCBI Taxonomy" id="46969"/>
    <lineage>
        <taxon>Eukaryota</taxon>
        <taxon>Viridiplantae</taxon>
        <taxon>Streptophyta</taxon>
        <taxon>Embryophyta</taxon>
        <taxon>Tracheophyta</taxon>
        <taxon>Spermatophyta</taxon>
        <taxon>Magnoliopsida</taxon>
        <taxon>Ranunculales</taxon>
        <taxon>Ranunculaceae</taxon>
        <taxon>Thalictroideae</taxon>
        <taxon>Thalictrum</taxon>
    </lineage>
</organism>
<dbReference type="PRINTS" id="PR00461">
    <property type="entry name" value="PLPEROXIDASE"/>
</dbReference>
<comment type="catalytic activity">
    <reaction evidence="1 17">
        <text>2 a phenolic donor + H2O2 = 2 a phenolic radical donor + 2 H2O</text>
        <dbReference type="Rhea" id="RHEA:56136"/>
        <dbReference type="ChEBI" id="CHEBI:15377"/>
        <dbReference type="ChEBI" id="CHEBI:16240"/>
        <dbReference type="ChEBI" id="CHEBI:139520"/>
        <dbReference type="ChEBI" id="CHEBI:139521"/>
        <dbReference type="EC" id="1.11.1.7"/>
    </reaction>
</comment>